<dbReference type="InterPro" id="IPR006602">
    <property type="entry name" value="DM10_dom"/>
</dbReference>
<dbReference type="Pfam" id="PF06565">
    <property type="entry name" value="DM10_dom"/>
    <property type="match status" value="1"/>
</dbReference>
<evidence type="ECO:0000259" key="6">
    <source>
        <dbReference type="PROSITE" id="PS51336"/>
    </source>
</evidence>
<protein>
    <recommendedName>
        <fullName evidence="6">DM10 domain-containing protein</fullName>
    </recommendedName>
</protein>
<accession>A0A3S5C1E5</accession>
<sequence>MRLNMPQFAPFPDDFTPLKIPRLTQHTSVAHSNPPYNGWGSEEDSLANCHSLIPVPPQRDFVKFMAKDRFGYESHVLRFAAKMITDKALDQSRRFIISFYLADDTILVYEPPVKNSGKPESVGLIFLFD</sequence>
<evidence type="ECO:0000256" key="1">
    <source>
        <dbReference type="ARBA" id="ARBA00004430"/>
    </source>
</evidence>
<feature type="domain" description="DM10" evidence="6">
    <location>
        <begin position="73"/>
        <end position="129"/>
    </location>
</feature>
<dbReference type="InterPro" id="IPR040193">
    <property type="entry name" value="EFHC1/EFHC2/EFHB"/>
</dbReference>
<keyword evidence="5" id="KW-0966">Cell projection</keyword>
<dbReference type="OrthoDB" id="10255210at2759"/>
<dbReference type="Gene3D" id="2.30.29.170">
    <property type="match status" value="1"/>
</dbReference>
<dbReference type="GO" id="GO:0005930">
    <property type="term" value="C:axoneme"/>
    <property type="evidence" value="ECO:0007669"/>
    <property type="project" value="UniProtKB-SubCell"/>
</dbReference>
<reference evidence="7" key="1">
    <citation type="submission" date="2018-11" db="EMBL/GenBank/DDBJ databases">
        <authorList>
            <consortium name="Pathogen Informatics"/>
        </authorList>
    </citation>
    <scope>NUCLEOTIDE SEQUENCE</scope>
</reference>
<dbReference type="EMBL" id="CAAALY010099827">
    <property type="protein sequence ID" value="VEL29042.1"/>
    <property type="molecule type" value="Genomic_DNA"/>
</dbReference>
<keyword evidence="3" id="KW-0677">Repeat</keyword>
<dbReference type="PANTHER" id="PTHR12086">
    <property type="entry name" value="EF-HAND DOMAIN C-TERMINAL CONTAINING PROTEIN"/>
    <property type="match status" value="1"/>
</dbReference>
<evidence type="ECO:0000256" key="5">
    <source>
        <dbReference type="ARBA" id="ARBA00023273"/>
    </source>
</evidence>
<dbReference type="AlphaFoldDB" id="A0A3S5C1E5"/>
<keyword evidence="2" id="KW-0963">Cytoplasm</keyword>
<evidence type="ECO:0000256" key="2">
    <source>
        <dbReference type="ARBA" id="ARBA00022490"/>
    </source>
</evidence>
<evidence type="ECO:0000313" key="8">
    <source>
        <dbReference type="Proteomes" id="UP000784294"/>
    </source>
</evidence>
<comment type="subcellular location">
    <subcellularLocation>
        <location evidence="1">Cytoplasm</location>
        <location evidence="1">Cytoskeleton</location>
        <location evidence="1">Cilium axoneme</location>
    </subcellularLocation>
</comment>
<keyword evidence="8" id="KW-1185">Reference proteome</keyword>
<gene>
    <name evidence="7" type="ORF">PXEA_LOCUS22482</name>
</gene>
<keyword evidence="4" id="KW-0206">Cytoskeleton</keyword>
<evidence type="ECO:0000256" key="3">
    <source>
        <dbReference type="ARBA" id="ARBA00022737"/>
    </source>
</evidence>
<organism evidence="7 8">
    <name type="scientific">Protopolystoma xenopodis</name>
    <dbReference type="NCBI Taxonomy" id="117903"/>
    <lineage>
        <taxon>Eukaryota</taxon>
        <taxon>Metazoa</taxon>
        <taxon>Spiralia</taxon>
        <taxon>Lophotrochozoa</taxon>
        <taxon>Platyhelminthes</taxon>
        <taxon>Monogenea</taxon>
        <taxon>Polyopisthocotylea</taxon>
        <taxon>Polystomatidea</taxon>
        <taxon>Polystomatidae</taxon>
        <taxon>Protopolystoma</taxon>
    </lineage>
</organism>
<name>A0A3S5C1E5_9PLAT</name>
<dbReference type="GO" id="GO:0010975">
    <property type="term" value="P:regulation of neuron projection development"/>
    <property type="evidence" value="ECO:0007669"/>
    <property type="project" value="TreeGrafter"/>
</dbReference>
<dbReference type="Proteomes" id="UP000784294">
    <property type="component" value="Unassembled WGS sequence"/>
</dbReference>
<evidence type="ECO:0000313" key="7">
    <source>
        <dbReference type="EMBL" id="VEL29042.1"/>
    </source>
</evidence>
<dbReference type="GO" id="GO:0005874">
    <property type="term" value="C:microtubule"/>
    <property type="evidence" value="ECO:0007669"/>
    <property type="project" value="TreeGrafter"/>
</dbReference>
<evidence type="ECO:0000256" key="4">
    <source>
        <dbReference type="ARBA" id="ARBA00023212"/>
    </source>
</evidence>
<proteinExistence type="predicted"/>
<dbReference type="PROSITE" id="PS51336">
    <property type="entry name" value="DM10"/>
    <property type="match status" value="1"/>
</dbReference>
<dbReference type="PANTHER" id="PTHR12086:SF11">
    <property type="entry name" value="EF-HAND DOMAIN-CONTAINING FAMILY MEMBER C2"/>
    <property type="match status" value="1"/>
</dbReference>
<comment type="caution">
    <text evidence="7">The sequence shown here is derived from an EMBL/GenBank/DDBJ whole genome shotgun (WGS) entry which is preliminary data.</text>
</comment>